<dbReference type="Pfam" id="PF00440">
    <property type="entry name" value="TetR_N"/>
    <property type="match status" value="1"/>
</dbReference>
<dbReference type="PANTHER" id="PTHR30055:SF234">
    <property type="entry name" value="HTH-TYPE TRANSCRIPTIONAL REGULATOR BETI"/>
    <property type="match status" value="1"/>
</dbReference>
<dbReference type="AlphaFoldDB" id="A0A4R4E3G9"/>
<protein>
    <submittedName>
        <fullName evidence="6">TetR/AcrR family transcriptional regulator</fullName>
    </submittedName>
</protein>
<sequence length="207" mass="23503">MEELILDRARTLFFSFGLKSVSMDDVARQCGISKKTLYQHFADRETLVDTVLESLLSDHATASRASAAAARNAVEELDLLLSGPFCLLAGINWTFFYELEKAFPKAWQRLQQYSRGDLKEAVLRNLERGIEEGTYRTTLNREFTAELRIHQLRTALQPGAFGALLPGPALMRQLTLFYGYSITNEKGRKLISNYFNDNDEPGKNKKK</sequence>
<dbReference type="InterPro" id="IPR009057">
    <property type="entry name" value="Homeodomain-like_sf"/>
</dbReference>
<dbReference type="Proteomes" id="UP000295164">
    <property type="component" value="Unassembled WGS sequence"/>
</dbReference>
<dbReference type="PROSITE" id="PS50977">
    <property type="entry name" value="HTH_TETR_2"/>
    <property type="match status" value="1"/>
</dbReference>
<dbReference type="GO" id="GO:0003700">
    <property type="term" value="F:DNA-binding transcription factor activity"/>
    <property type="evidence" value="ECO:0007669"/>
    <property type="project" value="TreeGrafter"/>
</dbReference>
<dbReference type="Gene3D" id="1.10.357.10">
    <property type="entry name" value="Tetracycline Repressor, domain 2"/>
    <property type="match status" value="1"/>
</dbReference>
<evidence type="ECO:0000256" key="2">
    <source>
        <dbReference type="ARBA" id="ARBA00023125"/>
    </source>
</evidence>
<organism evidence="6 7">
    <name type="scientific">Flaviaesturariibacter aridisoli</name>
    <dbReference type="NCBI Taxonomy" id="2545761"/>
    <lineage>
        <taxon>Bacteria</taxon>
        <taxon>Pseudomonadati</taxon>
        <taxon>Bacteroidota</taxon>
        <taxon>Chitinophagia</taxon>
        <taxon>Chitinophagales</taxon>
        <taxon>Chitinophagaceae</taxon>
        <taxon>Flaviaestuariibacter</taxon>
    </lineage>
</organism>
<proteinExistence type="predicted"/>
<comment type="caution">
    <text evidence="6">The sequence shown here is derived from an EMBL/GenBank/DDBJ whole genome shotgun (WGS) entry which is preliminary data.</text>
</comment>
<accession>A0A4R4E3G9</accession>
<reference evidence="6 7" key="1">
    <citation type="submission" date="2019-03" db="EMBL/GenBank/DDBJ databases">
        <authorList>
            <person name="Kim M.K.M."/>
        </authorList>
    </citation>
    <scope>NUCLEOTIDE SEQUENCE [LARGE SCALE GENOMIC DNA]</scope>
    <source>
        <strain evidence="6 7">17J68-15</strain>
    </source>
</reference>
<dbReference type="InterPro" id="IPR001647">
    <property type="entry name" value="HTH_TetR"/>
</dbReference>
<keyword evidence="7" id="KW-1185">Reference proteome</keyword>
<evidence type="ECO:0000259" key="5">
    <source>
        <dbReference type="PROSITE" id="PS50977"/>
    </source>
</evidence>
<dbReference type="PRINTS" id="PR00455">
    <property type="entry name" value="HTHTETR"/>
</dbReference>
<dbReference type="InterPro" id="IPR050109">
    <property type="entry name" value="HTH-type_TetR-like_transc_reg"/>
</dbReference>
<dbReference type="EMBL" id="SKFH01000007">
    <property type="protein sequence ID" value="TCZ73373.1"/>
    <property type="molecule type" value="Genomic_DNA"/>
</dbReference>
<dbReference type="PANTHER" id="PTHR30055">
    <property type="entry name" value="HTH-TYPE TRANSCRIPTIONAL REGULATOR RUTR"/>
    <property type="match status" value="1"/>
</dbReference>
<evidence type="ECO:0000313" key="6">
    <source>
        <dbReference type="EMBL" id="TCZ73373.1"/>
    </source>
</evidence>
<keyword evidence="1" id="KW-0805">Transcription regulation</keyword>
<evidence type="ECO:0000313" key="7">
    <source>
        <dbReference type="Proteomes" id="UP000295164"/>
    </source>
</evidence>
<keyword evidence="3" id="KW-0804">Transcription</keyword>
<evidence type="ECO:0000256" key="3">
    <source>
        <dbReference type="ARBA" id="ARBA00023163"/>
    </source>
</evidence>
<gene>
    <name evidence="6" type="ORF">E0486_06790</name>
</gene>
<evidence type="ECO:0000256" key="1">
    <source>
        <dbReference type="ARBA" id="ARBA00023015"/>
    </source>
</evidence>
<dbReference type="OrthoDB" id="881297at2"/>
<dbReference type="SUPFAM" id="SSF46689">
    <property type="entry name" value="Homeodomain-like"/>
    <property type="match status" value="1"/>
</dbReference>
<dbReference type="RefSeq" id="WP_131851392.1">
    <property type="nucleotide sequence ID" value="NZ_SKFH01000007.1"/>
</dbReference>
<dbReference type="GO" id="GO:0000976">
    <property type="term" value="F:transcription cis-regulatory region binding"/>
    <property type="evidence" value="ECO:0007669"/>
    <property type="project" value="TreeGrafter"/>
</dbReference>
<name>A0A4R4E3G9_9BACT</name>
<keyword evidence="2 4" id="KW-0238">DNA-binding</keyword>
<feature type="domain" description="HTH tetR-type" evidence="5">
    <location>
        <begin position="1"/>
        <end position="59"/>
    </location>
</feature>
<evidence type="ECO:0000256" key="4">
    <source>
        <dbReference type="PROSITE-ProRule" id="PRU00335"/>
    </source>
</evidence>
<feature type="DNA-binding region" description="H-T-H motif" evidence="4">
    <location>
        <begin position="22"/>
        <end position="41"/>
    </location>
</feature>